<comment type="caution">
    <text evidence="1">The sequence shown here is derived from an EMBL/GenBank/DDBJ whole genome shotgun (WGS) entry which is preliminary data.</text>
</comment>
<dbReference type="Proteomes" id="UP000293547">
    <property type="component" value="Unassembled WGS sequence"/>
</dbReference>
<reference evidence="1 2" key="1">
    <citation type="journal article" date="2019" name="bioRxiv">
        <title>Genomics, evolutionary history and diagnostics of the Alternaria alternata species group including apple and Asian pear pathotypes.</title>
        <authorList>
            <person name="Armitage A.D."/>
            <person name="Cockerton H.M."/>
            <person name="Sreenivasaprasad S."/>
            <person name="Woodhall J.W."/>
            <person name="Lane C.R."/>
            <person name="Harrison R.J."/>
            <person name="Clarkson J.P."/>
        </authorList>
    </citation>
    <scope>NUCLEOTIDE SEQUENCE [LARGE SCALE GENOMIC DNA]</scope>
    <source>
        <strain evidence="1 2">FERA 650</strain>
    </source>
</reference>
<proteinExistence type="predicted"/>
<sequence length="449" mass="49039">MFQDRSLFDVLKSSPLPPPPPHDRDRSSSPEVAPMALKRSDDLTARISLCPAPERDNRMGPPIRVAKTTLPSRLGSKASAKKNTRDNARAARRAEERRNNLSGQASAPAPPVSSSHHSVDGTSPLEDATSLPGCGTEIIAFGPSYPMSLPSSFFRELRLSLLPASYTILPQGWYRARDENDSTYFYTACGEAQWARPTQPASMAVSTERKREVQTAASSSSDIVQPGEIVVPPESSGNNQSKEGLAAPGNGDGDGGAAEEGEGGEVAEEKEDGKIDEEAEVELEIEHRGKEKDQATAAEDHDKSAYKGKGKEKVLEEEQNKYECEETGDSERKRISLADNLKRKHISLADYQKRKQIPSVQESGLQDVRGIFAQRTVRCSRSDTNDTIFQEKIHDNVPSTINRPSILGRRNASESPPPARRDKRFTEPASTTVFSEAAHTFSTEGKLGL</sequence>
<keyword evidence="2" id="KW-1185">Reference proteome</keyword>
<organism evidence="1 2">
    <name type="scientific">Alternaria gaisen</name>
    <dbReference type="NCBI Taxonomy" id="167740"/>
    <lineage>
        <taxon>Eukaryota</taxon>
        <taxon>Fungi</taxon>
        <taxon>Dikarya</taxon>
        <taxon>Ascomycota</taxon>
        <taxon>Pezizomycotina</taxon>
        <taxon>Dothideomycetes</taxon>
        <taxon>Pleosporomycetidae</taxon>
        <taxon>Pleosporales</taxon>
        <taxon>Pleosporineae</taxon>
        <taxon>Pleosporaceae</taxon>
        <taxon>Alternaria</taxon>
        <taxon>Alternaria sect. Alternaria</taxon>
    </lineage>
</organism>
<dbReference type="EMBL" id="PDWZ02000022">
    <property type="protein sequence ID" value="KAB2098701.1"/>
    <property type="molecule type" value="Genomic_DNA"/>
</dbReference>
<evidence type="ECO:0000313" key="2">
    <source>
        <dbReference type="Proteomes" id="UP000293547"/>
    </source>
</evidence>
<protein>
    <submittedName>
        <fullName evidence="1">Uncharacterized protein</fullName>
    </submittedName>
</protein>
<gene>
    <name evidence="1" type="ORF">AG0111_0g12990</name>
</gene>
<accession>A0ACB6F2R9</accession>
<evidence type="ECO:0000313" key="1">
    <source>
        <dbReference type="EMBL" id="KAB2098701.1"/>
    </source>
</evidence>
<name>A0ACB6F2R9_9PLEO</name>